<evidence type="ECO:0000259" key="1">
    <source>
        <dbReference type="Pfam" id="PF18824"/>
    </source>
</evidence>
<evidence type="ECO:0000313" key="2">
    <source>
        <dbReference type="EMBL" id="RGC08440.1"/>
    </source>
</evidence>
<proteinExistence type="predicted"/>
<protein>
    <recommendedName>
        <fullName evidence="1">Large polyvalent protein-associated domain-containing protein</fullName>
    </recommendedName>
</protein>
<dbReference type="InterPro" id="IPR040789">
    <property type="entry name" value="LPD11"/>
</dbReference>
<comment type="caution">
    <text evidence="2">The sequence shown here is derived from an EMBL/GenBank/DDBJ whole genome shotgun (WGS) entry which is preliminary data.</text>
</comment>
<accession>A0A3E2VCY5</accession>
<dbReference type="AlphaFoldDB" id="A0A3E2VCY5"/>
<dbReference type="OrthoDB" id="9815272at2"/>
<evidence type="ECO:0000313" key="3">
    <source>
        <dbReference type="Proteomes" id="UP000260025"/>
    </source>
</evidence>
<reference evidence="2 3" key="1">
    <citation type="submission" date="2018-08" db="EMBL/GenBank/DDBJ databases">
        <title>A genome reference for cultivated species of the human gut microbiota.</title>
        <authorList>
            <person name="Zou Y."/>
            <person name="Xue W."/>
            <person name="Luo G."/>
        </authorList>
    </citation>
    <scope>NUCLEOTIDE SEQUENCE [LARGE SCALE GENOMIC DNA]</scope>
    <source>
        <strain evidence="2 3">OF01-2LB</strain>
    </source>
</reference>
<dbReference type="Pfam" id="PF18824">
    <property type="entry name" value="LPD11"/>
    <property type="match status" value="1"/>
</dbReference>
<sequence length="86" mass="10375">MVLEEILKHDETFRYQLLSRMVEDCNYYLGYGNRNAKDLWANDEWEQIEIMQALYESFPPEKKPEWLTPDDILGYGERMLTPLKEI</sequence>
<gene>
    <name evidence="2" type="ORF">DXA38_22055</name>
</gene>
<dbReference type="EMBL" id="QVEV01000077">
    <property type="protein sequence ID" value="RGC08440.1"/>
    <property type="molecule type" value="Genomic_DNA"/>
</dbReference>
<dbReference type="RefSeq" id="WP_100933511.1">
    <property type="nucleotide sequence ID" value="NZ_CP094942.1"/>
</dbReference>
<organism evidence="2 3">
    <name type="scientific">Clostridium innocuum</name>
    <dbReference type="NCBI Taxonomy" id="1522"/>
    <lineage>
        <taxon>Bacteria</taxon>
        <taxon>Bacillati</taxon>
        <taxon>Bacillota</taxon>
        <taxon>Clostridia</taxon>
        <taxon>Eubacteriales</taxon>
        <taxon>Clostridiaceae</taxon>
        <taxon>Clostridium</taxon>
    </lineage>
</organism>
<feature type="domain" description="Large polyvalent protein-associated" evidence="1">
    <location>
        <begin position="12"/>
        <end position="79"/>
    </location>
</feature>
<name>A0A3E2VCY5_CLOIN</name>
<dbReference type="Proteomes" id="UP000260025">
    <property type="component" value="Unassembled WGS sequence"/>
</dbReference>